<reference evidence="6" key="1">
    <citation type="submission" date="2022-05" db="EMBL/GenBank/DDBJ databases">
        <title>Metagenome Sequencing of an Archaeal-Dominated Microbial Community from a Hot Spring at the Los Azufres Geothermal Field, Mexico.</title>
        <authorList>
            <person name="Marin-Paredes R."/>
            <person name="Martinez-Romero E."/>
            <person name="Servin-Garciduenas L.E."/>
        </authorList>
    </citation>
    <scope>NUCLEOTIDE SEQUENCE</scope>
    <source>
        <strain evidence="6">AZ1-454</strain>
    </source>
</reference>
<feature type="transmembrane region" description="Helical" evidence="5">
    <location>
        <begin position="434"/>
        <end position="455"/>
    </location>
</feature>
<dbReference type="AlphaFoldDB" id="A0AAE3FMS8"/>
<comment type="caution">
    <text evidence="6">The sequence shown here is derived from an EMBL/GenBank/DDBJ whole genome shotgun (WGS) entry which is preliminary data.</text>
</comment>
<dbReference type="GO" id="GO:0022857">
    <property type="term" value="F:transmembrane transporter activity"/>
    <property type="evidence" value="ECO:0007669"/>
    <property type="project" value="InterPro"/>
</dbReference>
<gene>
    <name evidence="6" type="ORF">TQ35_004775</name>
</gene>
<feature type="transmembrane region" description="Helical" evidence="5">
    <location>
        <begin position="30"/>
        <end position="53"/>
    </location>
</feature>
<name>A0AAE3FMS8_9CREN</name>
<dbReference type="InterPro" id="IPR002293">
    <property type="entry name" value="AA/rel_permease1"/>
</dbReference>
<evidence type="ECO:0000256" key="1">
    <source>
        <dbReference type="ARBA" id="ARBA00004141"/>
    </source>
</evidence>
<feature type="transmembrane region" description="Helical" evidence="5">
    <location>
        <begin position="488"/>
        <end position="510"/>
    </location>
</feature>
<dbReference type="GO" id="GO:0016020">
    <property type="term" value="C:membrane"/>
    <property type="evidence" value="ECO:0007669"/>
    <property type="project" value="UniProtKB-SubCell"/>
</dbReference>
<sequence length="625" mass="66740">MASKNPESTARDLGASADAQLRKSLNKFEMLFLSLGGVIGSGWLFGSLYTAAYAGGAAFLSWIIAGILVIFIGLAYAEISSSIPKTGGIVRYPHYSHGGFTGYLIAWAYFLSAVSVPAIEASATVTYLSYFVPSLTYPNGVLTPEGIALSYLLLAIFFFLQYAGVKVLGAVTHGAGWWKLIIPTFTAIFALAFLYHPSNFTAGGGFFPSPNNVVEGFSGLAAVLYAIPTTGVIFSYLGFRQAIEYGGEGRNPKKDIPFAVIGSLLIGLALYTLLQVAFTGAINWSEAGVAVGNWTGLANSNITHGPFLFIFQHSGVVGQVVGLFAVWSYILAIDAVISPAGTGWIYIGTAGRTIYGFAANGYLPGIFLKIGRTKVPVVSFIAATVVGAIFLLPFPAWISLVGFISSATVFTYIMGGIGLHTLRRTAPDLKRNYRLPGASIIAPIATLAAGLIVYWSGFTTLFYVVTAVFIGLPIFFGYYAYKVYKAKASLATLLGVVDVIAVVLDSYFFYTGTSGLTVPDPIAFLIYLLVMAGAIIFSVITLMLVVPDNVRTEIKAGYWLLGLIFSILVFSYFGGFGPYGATAPIPFPWDTVVAAADILVFHYLAVKSGIRTEAIEEIIEETKEP</sequence>
<evidence type="ECO:0000256" key="3">
    <source>
        <dbReference type="ARBA" id="ARBA00022989"/>
    </source>
</evidence>
<dbReference type="InterPro" id="IPR052962">
    <property type="entry name" value="AA_Transporter_AGT"/>
</dbReference>
<keyword evidence="4 5" id="KW-0472">Membrane</keyword>
<feature type="transmembrane region" description="Helical" evidence="5">
    <location>
        <begin position="177"/>
        <end position="196"/>
    </location>
</feature>
<evidence type="ECO:0000256" key="4">
    <source>
        <dbReference type="ARBA" id="ARBA00023136"/>
    </source>
</evidence>
<feature type="transmembrane region" description="Helical" evidence="5">
    <location>
        <begin position="375"/>
        <end position="394"/>
    </location>
</feature>
<feature type="transmembrane region" description="Helical" evidence="5">
    <location>
        <begin position="558"/>
        <end position="581"/>
    </location>
</feature>
<feature type="transmembrane region" description="Helical" evidence="5">
    <location>
        <begin position="59"/>
        <end position="79"/>
    </location>
</feature>
<dbReference type="PANTHER" id="PTHR47547">
    <property type="match status" value="1"/>
</dbReference>
<dbReference type="Pfam" id="PF13520">
    <property type="entry name" value="AA_permease_2"/>
    <property type="match status" value="1"/>
</dbReference>
<dbReference type="PANTHER" id="PTHR47547:SF1">
    <property type="entry name" value="ASPARTATE-PROTON SYMPORTER"/>
    <property type="match status" value="1"/>
</dbReference>
<keyword evidence="2 5" id="KW-0812">Transmembrane</keyword>
<feature type="transmembrane region" description="Helical" evidence="5">
    <location>
        <begin position="400"/>
        <end position="422"/>
    </location>
</feature>
<feature type="transmembrane region" description="Helical" evidence="5">
    <location>
        <begin position="522"/>
        <end position="546"/>
    </location>
</feature>
<organism evidence="6">
    <name type="scientific">Candidatus Aramenus sulfurataquae</name>
    <dbReference type="NCBI Taxonomy" id="1326980"/>
    <lineage>
        <taxon>Archaea</taxon>
        <taxon>Thermoproteota</taxon>
        <taxon>Thermoprotei</taxon>
        <taxon>Sulfolobales</taxon>
        <taxon>Sulfolobaceae</taxon>
        <taxon>Candidatus Aramenus</taxon>
    </lineage>
</organism>
<feature type="transmembrane region" description="Helical" evidence="5">
    <location>
        <begin position="100"/>
        <end position="128"/>
    </location>
</feature>
<accession>A0AAE3FMS8</accession>
<evidence type="ECO:0000256" key="2">
    <source>
        <dbReference type="ARBA" id="ARBA00022692"/>
    </source>
</evidence>
<dbReference type="Gene3D" id="1.20.1740.10">
    <property type="entry name" value="Amino acid/polyamine transporter I"/>
    <property type="match status" value="1"/>
</dbReference>
<dbReference type="EMBL" id="JZWS02000003">
    <property type="protein sequence ID" value="MCL7343872.1"/>
    <property type="molecule type" value="Genomic_DNA"/>
</dbReference>
<keyword evidence="3 5" id="KW-1133">Transmembrane helix</keyword>
<protein>
    <submittedName>
        <fullName evidence="6">APC family permease</fullName>
    </submittedName>
</protein>
<feature type="transmembrane region" description="Helical" evidence="5">
    <location>
        <begin position="148"/>
        <end position="165"/>
    </location>
</feature>
<feature type="transmembrane region" description="Helical" evidence="5">
    <location>
        <begin position="461"/>
        <end position="481"/>
    </location>
</feature>
<feature type="transmembrane region" description="Helical" evidence="5">
    <location>
        <begin position="316"/>
        <end position="337"/>
    </location>
</feature>
<feature type="transmembrane region" description="Helical" evidence="5">
    <location>
        <begin position="258"/>
        <end position="278"/>
    </location>
</feature>
<proteinExistence type="predicted"/>
<evidence type="ECO:0000256" key="5">
    <source>
        <dbReference type="SAM" id="Phobius"/>
    </source>
</evidence>
<feature type="transmembrane region" description="Helical" evidence="5">
    <location>
        <begin position="216"/>
        <end position="237"/>
    </location>
</feature>
<comment type="subcellular location">
    <subcellularLocation>
        <location evidence="1">Membrane</location>
        <topology evidence="1">Multi-pass membrane protein</topology>
    </subcellularLocation>
</comment>
<evidence type="ECO:0000313" key="6">
    <source>
        <dbReference type="EMBL" id="MCL7343872.1"/>
    </source>
</evidence>